<name>A0A1V3J5U2_9PAST</name>
<sequence length="68" mass="7635">MFEAERNYRSAVVLLAKLGFTAHDVRAMCHAEVAAWVASWQKSQGIKAQAEQGDTVHYNLMRRKTKGA</sequence>
<organism evidence="1 2">
    <name type="scientific">Rodentibacter genomosp. 1</name>
    <dbReference type="NCBI Taxonomy" id="1908264"/>
    <lineage>
        <taxon>Bacteria</taxon>
        <taxon>Pseudomonadati</taxon>
        <taxon>Pseudomonadota</taxon>
        <taxon>Gammaproteobacteria</taxon>
        <taxon>Pasteurellales</taxon>
        <taxon>Pasteurellaceae</taxon>
        <taxon>Rodentibacter</taxon>
    </lineage>
</organism>
<evidence type="ECO:0000313" key="2">
    <source>
        <dbReference type="Proteomes" id="UP000188481"/>
    </source>
</evidence>
<dbReference type="Proteomes" id="UP000188481">
    <property type="component" value="Unassembled WGS sequence"/>
</dbReference>
<proteinExistence type="predicted"/>
<accession>A0A1V3J5U2</accession>
<keyword evidence="2" id="KW-1185">Reference proteome</keyword>
<evidence type="ECO:0000313" key="1">
    <source>
        <dbReference type="EMBL" id="OOF50265.1"/>
    </source>
</evidence>
<reference evidence="1 2" key="1">
    <citation type="submission" date="2016-10" db="EMBL/GenBank/DDBJ databases">
        <title>Rodentibacter gen. nov. and new species.</title>
        <authorList>
            <person name="Christensen H."/>
        </authorList>
    </citation>
    <scope>NUCLEOTIDE SEQUENCE [LARGE SCALE GENOMIC DNA]</scope>
    <source>
        <strain evidence="2">ppn416</strain>
    </source>
</reference>
<dbReference type="AlphaFoldDB" id="A0A1V3J5U2"/>
<comment type="caution">
    <text evidence="1">The sequence shown here is derived from an EMBL/GenBank/DDBJ whole genome shotgun (WGS) entry which is preliminary data.</text>
</comment>
<dbReference type="EMBL" id="MLHN01000010">
    <property type="protein sequence ID" value="OOF50265.1"/>
    <property type="molecule type" value="Genomic_DNA"/>
</dbReference>
<protein>
    <submittedName>
        <fullName evidence="1">Uncharacterized protein</fullName>
    </submittedName>
</protein>
<gene>
    <name evidence="1" type="ORF">BKK54_06355</name>
</gene>
<dbReference type="STRING" id="1908264.BKK54_06355"/>